<dbReference type="GO" id="GO:0016055">
    <property type="term" value="P:Wnt signaling pathway"/>
    <property type="evidence" value="ECO:0007669"/>
    <property type="project" value="UniProtKB-KW"/>
</dbReference>
<comment type="cofactor">
    <cofactor evidence="13">
        <name>Mn(2+)</name>
        <dbReference type="ChEBI" id="CHEBI:29035"/>
    </cofactor>
    <cofactor evidence="13">
        <name>Co(2+)</name>
        <dbReference type="ChEBI" id="CHEBI:48828"/>
    </cofactor>
    <text evidence="13">Divalent metal cations. Mn(2+) or Co(2+).</text>
</comment>
<organism evidence="14 15">
    <name type="scientific">Clonorchis sinensis</name>
    <name type="common">Chinese liver fluke</name>
    <dbReference type="NCBI Taxonomy" id="79923"/>
    <lineage>
        <taxon>Eukaryota</taxon>
        <taxon>Metazoa</taxon>
        <taxon>Spiralia</taxon>
        <taxon>Lophotrochozoa</taxon>
        <taxon>Platyhelminthes</taxon>
        <taxon>Trematoda</taxon>
        <taxon>Digenea</taxon>
        <taxon>Opisthorchiida</taxon>
        <taxon>Opisthorchiata</taxon>
        <taxon>Opisthorchiidae</taxon>
        <taxon>Clonorchis</taxon>
    </lineage>
</organism>
<keyword evidence="4 13" id="KW-0645">Protease</keyword>
<evidence type="ECO:0000313" key="14">
    <source>
        <dbReference type="EMBL" id="GAA55454.1"/>
    </source>
</evidence>
<evidence type="ECO:0000256" key="3">
    <source>
        <dbReference type="ARBA" id="ARBA00008261"/>
    </source>
</evidence>
<keyword evidence="9" id="KW-1133">Transmembrane helix</keyword>
<dbReference type="EC" id="3.4.-.-" evidence="13"/>
<keyword evidence="5" id="KW-0812">Transmembrane</keyword>
<dbReference type="Proteomes" id="UP000008909">
    <property type="component" value="Unassembled WGS sequence"/>
</dbReference>
<keyword evidence="6 13" id="KW-0479">Metal-binding</keyword>
<keyword evidence="8 13" id="KW-0378">Hydrolase</keyword>
<sequence length="715" mass="80735">MLNTKFTEVKLTQGRQCKDRHIRKLDRLLSMTQGSRKVTERTKPSTNYCSVVNLSDRPLSEDERCLLENGLNFALCKKVMRAEEIIPSVKSLFQKLPSAEAEKLRTQLVTVLKSQQPGAPNIAPSERRALNKLRQVHGIVITKADKGKATVVMNKIDYLQKVSAIQPRLYGLSKVHKADVPIRPIVDGIGSPLHELARYLAGILKPLTEKSSTFIRNSYDFANEVAGLPVDMDEVLNCRVTGWLLPNHNQKDTPRTSAKQEWDVSSFAMQNYGKSLIKILPLTESESSVCIDSYVGDLSQNSGLHFGKIGHLFERRICHFLQATTINVIMSPFMSRYLLWTRIGGLRPMLIRDSSLFRYREDGHVGQLSLHNFEGNNLPTSEPFGNIRESPIDELLAESSNQTESKPDFVCEKCLHTLVDLALGQFLCFAVNFQEENRIPIISILGFLRNGILISCKTILVKYIGRYLNDLYPFTRIVCKFGVLKKSELSAGLPDLLLGCRLTAITENLASFINSLFGEGYDETVETLKPNATSSSFLWRISTQPYSYLFGTLHVAYTHVWPHIDPVVKDTFFAADHIYFELDLTDPATLSALANCQLLPQGKHLTDLLSPELINRLDSYITRTRISMSRGLHSNIAYVRYLFDSIAKDWRRKRPMWILFLLTSLTRGEIADRGVPVLDLFMAQLAQRLGKQWGAVEEVTDQCDPLNGVQDKHVS</sequence>
<protein>
    <recommendedName>
        <fullName evidence="13">Metalloprotease TIKI homolog</fullName>
        <ecNumber evidence="13">3.4.-.-</ecNumber>
    </recommendedName>
</protein>
<comment type="function">
    <text evidence="13">Metalloprotease that acts as a negative regulator of the Wnt signaling pathway.</text>
</comment>
<proteinExistence type="inferred from homology"/>
<evidence type="ECO:0000256" key="5">
    <source>
        <dbReference type="ARBA" id="ARBA00022692"/>
    </source>
</evidence>
<accession>G7YR74</accession>
<gene>
    <name evidence="14" type="ORF">CLF_108024</name>
</gene>
<keyword evidence="11" id="KW-0472">Membrane</keyword>
<evidence type="ECO:0000256" key="10">
    <source>
        <dbReference type="ARBA" id="ARBA00023049"/>
    </source>
</evidence>
<dbReference type="GO" id="GO:0005886">
    <property type="term" value="C:plasma membrane"/>
    <property type="evidence" value="ECO:0007669"/>
    <property type="project" value="UniProtKB-SubCell"/>
</dbReference>
<dbReference type="MEROPS" id="G04.001"/>
<dbReference type="Pfam" id="PF01963">
    <property type="entry name" value="TraB_PrgY_gumN"/>
    <property type="match status" value="1"/>
</dbReference>
<evidence type="ECO:0000256" key="7">
    <source>
        <dbReference type="ARBA" id="ARBA00022729"/>
    </source>
</evidence>
<keyword evidence="13" id="KW-0879">Wnt signaling pathway</keyword>
<evidence type="ECO:0000256" key="4">
    <source>
        <dbReference type="ARBA" id="ARBA00022670"/>
    </source>
</evidence>
<dbReference type="GO" id="GO:0030178">
    <property type="term" value="P:negative regulation of Wnt signaling pathway"/>
    <property type="evidence" value="ECO:0007669"/>
    <property type="project" value="UniProtKB-UniRule"/>
</dbReference>
<comment type="similarity">
    <text evidence="3 13">Belongs to the TIKI family.</text>
</comment>
<evidence type="ECO:0000256" key="1">
    <source>
        <dbReference type="ARBA" id="ARBA00001941"/>
    </source>
</evidence>
<dbReference type="EMBL" id="DF144018">
    <property type="protein sequence ID" value="GAA55454.1"/>
    <property type="molecule type" value="Genomic_DNA"/>
</dbReference>
<reference key="2">
    <citation type="submission" date="2011-10" db="EMBL/GenBank/DDBJ databases">
        <title>The genome and transcriptome sequence of Clonorchis sinensis provide insights into the carcinogenic liver fluke.</title>
        <authorList>
            <person name="Wang X."/>
            <person name="Huang Y."/>
            <person name="Chen W."/>
            <person name="Liu H."/>
            <person name="Guo L."/>
            <person name="Chen Y."/>
            <person name="Luo F."/>
            <person name="Zhou W."/>
            <person name="Sun J."/>
            <person name="Mao Q."/>
            <person name="Liang P."/>
            <person name="Zhou C."/>
            <person name="Tian Y."/>
            <person name="Men J."/>
            <person name="Lv X."/>
            <person name="Huang L."/>
            <person name="Zhou J."/>
            <person name="Hu Y."/>
            <person name="Li R."/>
            <person name="Zhang F."/>
            <person name="Lei H."/>
            <person name="Li X."/>
            <person name="Hu X."/>
            <person name="Liang C."/>
            <person name="Xu J."/>
            <person name="Wu Z."/>
            <person name="Yu X."/>
        </authorList>
    </citation>
    <scope>NUCLEOTIDE SEQUENCE</scope>
    <source>
        <strain>Henan</strain>
    </source>
</reference>
<name>G7YR74_CLOSI</name>
<dbReference type="AlphaFoldDB" id="G7YR74"/>
<dbReference type="CDD" id="cd14789">
    <property type="entry name" value="Tiki"/>
    <property type="match status" value="1"/>
</dbReference>
<keyword evidence="10 13" id="KW-0482">Metalloprotease</keyword>
<comment type="subcellular location">
    <subcellularLocation>
        <location evidence="13">Cell membrane</location>
        <topology evidence="13">Single-pass type I membrane protein</topology>
    </subcellularLocation>
    <subcellularLocation>
        <location evidence="2">Membrane</location>
        <topology evidence="2">Single-pass type I membrane protein</topology>
    </subcellularLocation>
</comment>
<dbReference type="PANTHER" id="PTHR31120:SF6">
    <property type="entry name" value="METALLOPROTEASE TIKI HOMOLOG"/>
    <property type="match status" value="1"/>
</dbReference>
<reference evidence="14" key="1">
    <citation type="journal article" date="2011" name="Genome Biol.">
        <title>The draft genome of the carcinogenic human liver fluke Clonorchis sinensis.</title>
        <authorList>
            <person name="Wang X."/>
            <person name="Chen W."/>
            <person name="Huang Y."/>
            <person name="Sun J."/>
            <person name="Men J."/>
            <person name="Liu H."/>
            <person name="Luo F."/>
            <person name="Guo L."/>
            <person name="Lv X."/>
            <person name="Deng C."/>
            <person name="Zhou C."/>
            <person name="Fan Y."/>
            <person name="Li X."/>
            <person name="Huang L."/>
            <person name="Hu Y."/>
            <person name="Liang C."/>
            <person name="Hu X."/>
            <person name="Xu J."/>
            <person name="Yu X."/>
        </authorList>
    </citation>
    <scope>NUCLEOTIDE SEQUENCE [LARGE SCALE GENOMIC DNA]</scope>
    <source>
        <strain evidence="14">Henan</strain>
    </source>
</reference>
<evidence type="ECO:0000256" key="13">
    <source>
        <dbReference type="RuleBase" id="RU369069"/>
    </source>
</evidence>
<keyword evidence="12" id="KW-0325">Glycoprotein</keyword>
<keyword evidence="15" id="KW-1185">Reference proteome</keyword>
<evidence type="ECO:0000256" key="11">
    <source>
        <dbReference type="ARBA" id="ARBA00023136"/>
    </source>
</evidence>
<dbReference type="GO" id="GO:0006508">
    <property type="term" value="P:proteolysis"/>
    <property type="evidence" value="ECO:0007669"/>
    <property type="project" value="UniProtKB-KW"/>
</dbReference>
<evidence type="ECO:0000313" key="15">
    <source>
        <dbReference type="Proteomes" id="UP000008909"/>
    </source>
</evidence>
<dbReference type="GO" id="GO:0004222">
    <property type="term" value="F:metalloendopeptidase activity"/>
    <property type="evidence" value="ECO:0007669"/>
    <property type="project" value="UniProtKB-UniRule"/>
</dbReference>
<dbReference type="InterPro" id="IPR002816">
    <property type="entry name" value="TraB/PrgY/GumN_fam"/>
</dbReference>
<evidence type="ECO:0000256" key="12">
    <source>
        <dbReference type="ARBA" id="ARBA00023180"/>
    </source>
</evidence>
<keyword evidence="7 13" id="KW-0732">Signal</keyword>
<keyword evidence="13" id="KW-1003">Cell membrane</keyword>
<evidence type="ECO:0000256" key="6">
    <source>
        <dbReference type="ARBA" id="ARBA00022723"/>
    </source>
</evidence>
<dbReference type="PANTHER" id="PTHR31120">
    <property type="entry name" value="METALLOPROTEASE TIKI"/>
    <property type="match status" value="1"/>
</dbReference>
<evidence type="ECO:0000256" key="8">
    <source>
        <dbReference type="ARBA" id="ARBA00022801"/>
    </source>
</evidence>
<comment type="cofactor">
    <cofactor evidence="1">
        <name>Co(2+)</name>
        <dbReference type="ChEBI" id="CHEBI:48828"/>
    </cofactor>
</comment>
<evidence type="ECO:0000256" key="9">
    <source>
        <dbReference type="ARBA" id="ARBA00022989"/>
    </source>
</evidence>
<dbReference type="GO" id="GO:0046872">
    <property type="term" value="F:metal ion binding"/>
    <property type="evidence" value="ECO:0007669"/>
    <property type="project" value="UniProtKB-UniRule"/>
</dbReference>
<dbReference type="InterPro" id="IPR040230">
    <property type="entry name" value="TIKI1/2-like"/>
</dbReference>
<evidence type="ECO:0000256" key="2">
    <source>
        <dbReference type="ARBA" id="ARBA00004479"/>
    </source>
</evidence>